<keyword evidence="7" id="KW-0460">Magnesium</keyword>
<keyword evidence="3" id="KW-0963">Cytoplasm</keyword>
<keyword evidence="8" id="KW-0324">Glycolysis</keyword>
<evidence type="ECO:0000256" key="8">
    <source>
        <dbReference type="ARBA" id="ARBA00023152"/>
    </source>
</evidence>
<keyword evidence="4 11" id="KW-0808">Transferase</keyword>
<dbReference type="Pfam" id="PF00365">
    <property type="entry name" value="PFK"/>
    <property type="match status" value="1"/>
</dbReference>
<dbReference type="Gene3D" id="3.40.50.460">
    <property type="entry name" value="Phosphofructokinase domain"/>
    <property type="match status" value="1"/>
</dbReference>
<dbReference type="PRINTS" id="PR00476">
    <property type="entry name" value="PHFRCTKINASE"/>
</dbReference>
<dbReference type="InterPro" id="IPR000023">
    <property type="entry name" value="Phosphofructokinase_dom"/>
</dbReference>
<dbReference type="RefSeq" id="WP_153495416.1">
    <property type="nucleotide sequence ID" value="NZ_CAXYUY010000001.1"/>
</dbReference>
<evidence type="ECO:0000256" key="1">
    <source>
        <dbReference type="ARBA" id="ARBA00001946"/>
    </source>
</evidence>
<dbReference type="NCBIfam" id="NF002872">
    <property type="entry name" value="PRK03202.1"/>
    <property type="match status" value="1"/>
</dbReference>
<feature type="domain" description="Phosphofructokinase" evidence="10">
    <location>
        <begin position="3"/>
        <end position="303"/>
    </location>
</feature>
<dbReference type="AlphaFoldDB" id="A0A7X1Z713"/>
<evidence type="ECO:0000256" key="4">
    <source>
        <dbReference type="ARBA" id="ARBA00022679"/>
    </source>
</evidence>
<evidence type="ECO:0000256" key="9">
    <source>
        <dbReference type="ARBA" id="ARBA00038478"/>
    </source>
</evidence>
<keyword evidence="5" id="KW-0479">Metal-binding</keyword>
<protein>
    <submittedName>
        <fullName evidence="11">ATP-dependent 6-phosphofructokinase</fullName>
        <ecNumber evidence="11">2.7.1.11</ecNumber>
    </submittedName>
</protein>
<dbReference type="PROSITE" id="PS00433">
    <property type="entry name" value="PHOSPHOFRUCTOKINASE"/>
    <property type="match status" value="1"/>
</dbReference>
<dbReference type="GO" id="GO:0046872">
    <property type="term" value="F:metal ion binding"/>
    <property type="evidence" value="ECO:0007669"/>
    <property type="project" value="UniProtKB-KW"/>
</dbReference>
<dbReference type="PANTHER" id="PTHR13697:SF52">
    <property type="entry name" value="ATP-DEPENDENT 6-PHOSPHOFRUCTOKINASE 3"/>
    <property type="match status" value="1"/>
</dbReference>
<dbReference type="GO" id="GO:0030388">
    <property type="term" value="P:fructose 1,6-bisphosphate metabolic process"/>
    <property type="evidence" value="ECO:0007669"/>
    <property type="project" value="TreeGrafter"/>
</dbReference>
<evidence type="ECO:0000256" key="6">
    <source>
        <dbReference type="ARBA" id="ARBA00022777"/>
    </source>
</evidence>
<comment type="cofactor">
    <cofactor evidence="1">
        <name>Mg(2+)</name>
        <dbReference type="ChEBI" id="CHEBI:18420"/>
    </cofactor>
</comment>
<dbReference type="InterPro" id="IPR035966">
    <property type="entry name" value="PKF_sf"/>
</dbReference>
<dbReference type="EC" id="2.7.1.11" evidence="11"/>
<dbReference type="GO" id="GO:0070095">
    <property type="term" value="F:fructose-6-phosphate binding"/>
    <property type="evidence" value="ECO:0007669"/>
    <property type="project" value="TreeGrafter"/>
</dbReference>
<accession>A0A7X1Z713</accession>
<reference evidence="11 12" key="1">
    <citation type="submission" date="2019-10" db="EMBL/GenBank/DDBJ databases">
        <authorList>
            <person name="Dong K."/>
        </authorList>
    </citation>
    <scope>NUCLEOTIDE SEQUENCE [LARGE SCALE GENOMIC DNA]</scope>
    <source>
        <strain evidence="11 12">DSM 28960</strain>
    </source>
</reference>
<dbReference type="InterPro" id="IPR022953">
    <property type="entry name" value="ATP_PFK"/>
</dbReference>
<dbReference type="GO" id="GO:0006002">
    <property type="term" value="P:fructose 6-phosphate metabolic process"/>
    <property type="evidence" value="ECO:0007669"/>
    <property type="project" value="InterPro"/>
</dbReference>
<dbReference type="GO" id="GO:0048029">
    <property type="term" value="F:monosaccharide binding"/>
    <property type="evidence" value="ECO:0007669"/>
    <property type="project" value="TreeGrafter"/>
</dbReference>
<evidence type="ECO:0000313" key="12">
    <source>
        <dbReference type="Proteomes" id="UP000439550"/>
    </source>
</evidence>
<keyword evidence="6 11" id="KW-0418">Kinase</keyword>
<dbReference type="PIRSF" id="PIRSF000532">
    <property type="entry name" value="ATP_PFK_prok"/>
    <property type="match status" value="1"/>
</dbReference>
<keyword evidence="12" id="KW-1185">Reference proteome</keyword>
<dbReference type="GO" id="GO:0016208">
    <property type="term" value="F:AMP binding"/>
    <property type="evidence" value="ECO:0007669"/>
    <property type="project" value="TreeGrafter"/>
</dbReference>
<dbReference type="Gene3D" id="3.40.50.450">
    <property type="match status" value="1"/>
</dbReference>
<name>A0A7X1Z713_9LACT</name>
<evidence type="ECO:0000256" key="2">
    <source>
        <dbReference type="ARBA" id="ARBA00004679"/>
    </source>
</evidence>
<evidence type="ECO:0000313" key="11">
    <source>
        <dbReference type="EMBL" id="MQW38891.1"/>
    </source>
</evidence>
<dbReference type="PANTHER" id="PTHR13697">
    <property type="entry name" value="PHOSPHOFRUCTOKINASE"/>
    <property type="match status" value="1"/>
</dbReference>
<evidence type="ECO:0000256" key="3">
    <source>
        <dbReference type="ARBA" id="ARBA00022490"/>
    </source>
</evidence>
<evidence type="ECO:0000256" key="7">
    <source>
        <dbReference type="ARBA" id="ARBA00022842"/>
    </source>
</evidence>
<comment type="caution">
    <text evidence="11">The sequence shown here is derived from an EMBL/GenBank/DDBJ whole genome shotgun (WGS) entry which is preliminary data.</text>
</comment>
<dbReference type="OrthoDB" id="9802503at2"/>
<evidence type="ECO:0000259" key="10">
    <source>
        <dbReference type="Pfam" id="PF00365"/>
    </source>
</evidence>
<dbReference type="SUPFAM" id="SSF53784">
    <property type="entry name" value="Phosphofructokinase"/>
    <property type="match status" value="1"/>
</dbReference>
<evidence type="ECO:0000256" key="5">
    <source>
        <dbReference type="ARBA" id="ARBA00022723"/>
    </source>
</evidence>
<organism evidence="11 12">
    <name type="scientific">Lactococcus hircilactis</name>
    <dbReference type="NCBI Taxonomy" id="1494462"/>
    <lineage>
        <taxon>Bacteria</taxon>
        <taxon>Bacillati</taxon>
        <taxon>Bacillota</taxon>
        <taxon>Bacilli</taxon>
        <taxon>Lactobacillales</taxon>
        <taxon>Streptococcaceae</taxon>
        <taxon>Lactococcus</taxon>
    </lineage>
</organism>
<dbReference type="EMBL" id="WITJ01000003">
    <property type="protein sequence ID" value="MQW38891.1"/>
    <property type="molecule type" value="Genomic_DNA"/>
</dbReference>
<dbReference type="UniPathway" id="UPA00109">
    <property type="reaction ID" value="UER00182"/>
</dbReference>
<dbReference type="GO" id="GO:0005945">
    <property type="term" value="C:6-phosphofructokinase complex"/>
    <property type="evidence" value="ECO:0007669"/>
    <property type="project" value="TreeGrafter"/>
</dbReference>
<dbReference type="GO" id="GO:0061621">
    <property type="term" value="P:canonical glycolysis"/>
    <property type="evidence" value="ECO:0007669"/>
    <property type="project" value="TreeGrafter"/>
</dbReference>
<dbReference type="InterPro" id="IPR015912">
    <property type="entry name" value="Phosphofructokinase_CS"/>
</dbReference>
<gene>
    <name evidence="11" type="ORF">GHI93_02860</name>
</gene>
<sequence length="356" mass="38612">MKRIGILTSGGDCAGLNSAVYSVAKTLYQEMDDVEIIGIYDGYTGLIDLNTQVLKPHDFEGLVSKGGTFLRSIRQSFKTIDIKDENGVSKADKMVANYQKLKLDALVVLGGNGTHKVANLLSQRGLNIVALPKTIDNDIFGTEETFGYDTAVQVGVDYIERIRTTAQSHSRVFLVEIMGNKVGWLALSTGVASAADTIILPEIPYSIERVSQDLKKILTKKNYAIIVVSEGAYSKDEKKLKNKERLLARQEAGFSSVTEKIAQEINEKLGVEVRVAIPGHALRGGEPSARDRNYTMKLGSVAAGLVMDEVFGVTVALVNGKITFNHLSDIAGKAKPILENDPLLEAARHVGISFGD</sequence>
<dbReference type="InterPro" id="IPR012003">
    <property type="entry name" value="ATP_PFK_prok-type"/>
</dbReference>
<comment type="similarity">
    <text evidence="9">Belongs to the phosphofructokinase type A (PFKA) family.</text>
</comment>
<dbReference type="GO" id="GO:0003872">
    <property type="term" value="F:6-phosphofructokinase activity"/>
    <property type="evidence" value="ECO:0007669"/>
    <property type="project" value="UniProtKB-EC"/>
</dbReference>
<proteinExistence type="inferred from homology"/>
<dbReference type="GO" id="GO:0005524">
    <property type="term" value="F:ATP binding"/>
    <property type="evidence" value="ECO:0007669"/>
    <property type="project" value="InterPro"/>
</dbReference>
<dbReference type="GO" id="GO:0042802">
    <property type="term" value="F:identical protein binding"/>
    <property type="evidence" value="ECO:0007669"/>
    <property type="project" value="TreeGrafter"/>
</dbReference>
<dbReference type="Proteomes" id="UP000439550">
    <property type="component" value="Unassembled WGS sequence"/>
</dbReference>
<comment type="pathway">
    <text evidence="2">Carbohydrate degradation; glycolysis; D-glyceraldehyde 3-phosphate and glycerone phosphate from D-glucose: step 3/4.</text>
</comment>